<sequence length="117" mass="13071">MQFHLFGYANDIHLTLFEVVLLHSANVFKKCVKLPVLAHHLIKYCGLLSWLSSVISSHGEGLDSVKDTYSSTVIGSAPEVVNYLTSSRLFAEYNGSKKLPLSNSRKYLNLLMSLLKI</sequence>
<dbReference type="AlphaFoldDB" id="A0A8J5SH57"/>
<protein>
    <submittedName>
        <fullName evidence="1">Uncharacterized protein</fullName>
    </submittedName>
</protein>
<reference evidence="1" key="2">
    <citation type="submission" date="2021-02" db="EMBL/GenBank/DDBJ databases">
        <authorList>
            <person name="Kimball J.A."/>
            <person name="Haas M.W."/>
            <person name="Macchietto M."/>
            <person name="Kono T."/>
            <person name="Duquette J."/>
            <person name="Shao M."/>
        </authorList>
    </citation>
    <scope>NUCLEOTIDE SEQUENCE</scope>
    <source>
        <tissue evidence="1">Fresh leaf tissue</tissue>
    </source>
</reference>
<organism evidence="1 2">
    <name type="scientific">Zizania palustris</name>
    <name type="common">Northern wild rice</name>
    <dbReference type="NCBI Taxonomy" id="103762"/>
    <lineage>
        <taxon>Eukaryota</taxon>
        <taxon>Viridiplantae</taxon>
        <taxon>Streptophyta</taxon>
        <taxon>Embryophyta</taxon>
        <taxon>Tracheophyta</taxon>
        <taxon>Spermatophyta</taxon>
        <taxon>Magnoliopsida</taxon>
        <taxon>Liliopsida</taxon>
        <taxon>Poales</taxon>
        <taxon>Poaceae</taxon>
        <taxon>BOP clade</taxon>
        <taxon>Oryzoideae</taxon>
        <taxon>Oryzeae</taxon>
        <taxon>Zizaniinae</taxon>
        <taxon>Zizania</taxon>
    </lineage>
</organism>
<keyword evidence="2" id="KW-1185">Reference proteome</keyword>
<dbReference type="EMBL" id="JAAALK010000283">
    <property type="protein sequence ID" value="KAG8076091.1"/>
    <property type="molecule type" value="Genomic_DNA"/>
</dbReference>
<gene>
    <name evidence="1" type="ORF">GUJ93_ZPchr0006g42650</name>
</gene>
<accession>A0A8J5SH57</accession>
<comment type="caution">
    <text evidence="1">The sequence shown here is derived from an EMBL/GenBank/DDBJ whole genome shotgun (WGS) entry which is preliminary data.</text>
</comment>
<dbReference type="OrthoDB" id="72892at2759"/>
<name>A0A8J5SH57_ZIZPA</name>
<evidence type="ECO:0000313" key="1">
    <source>
        <dbReference type="EMBL" id="KAG8076091.1"/>
    </source>
</evidence>
<reference evidence="1" key="1">
    <citation type="journal article" date="2021" name="bioRxiv">
        <title>Whole Genome Assembly and Annotation of Northern Wild Rice, Zizania palustris L., Supports a Whole Genome Duplication in the Zizania Genus.</title>
        <authorList>
            <person name="Haas M."/>
            <person name="Kono T."/>
            <person name="Macchietto M."/>
            <person name="Millas R."/>
            <person name="McGilp L."/>
            <person name="Shao M."/>
            <person name="Duquette J."/>
            <person name="Hirsch C.N."/>
            <person name="Kimball J."/>
        </authorList>
    </citation>
    <scope>NUCLEOTIDE SEQUENCE</scope>
    <source>
        <tissue evidence="1">Fresh leaf tissue</tissue>
    </source>
</reference>
<evidence type="ECO:0000313" key="2">
    <source>
        <dbReference type="Proteomes" id="UP000729402"/>
    </source>
</evidence>
<proteinExistence type="predicted"/>
<dbReference type="Proteomes" id="UP000729402">
    <property type="component" value="Unassembled WGS sequence"/>
</dbReference>